<feature type="chain" id="PRO_5039543154" evidence="4">
    <location>
        <begin position="23"/>
        <end position="409"/>
    </location>
</feature>
<feature type="domain" description="Peptidoglycan hydrolase PcsB coiled-coil" evidence="6">
    <location>
        <begin position="111"/>
        <end position="183"/>
    </location>
</feature>
<feature type="compositionally biased region" description="Polar residues" evidence="3">
    <location>
        <begin position="271"/>
        <end position="282"/>
    </location>
</feature>
<keyword evidence="1 4" id="KW-0732">Signal</keyword>
<organism evidence="7 8">
    <name type="scientific">Candidatus Merdivicinus excrementipullorum</name>
    <dbReference type="NCBI Taxonomy" id="2840867"/>
    <lineage>
        <taxon>Bacteria</taxon>
        <taxon>Bacillati</taxon>
        <taxon>Bacillota</taxon>
        <taxon>Clostridia</taxon>
        <taxon>Eubacteriales</taxon>
        <taxon>Oscillospiraceae</taxon>
        <taxon>Oscillospiraceae incertae sedis</taxon>
        <taxon>Candidatus Merdivicinus</taxon>
    </lineage>
</organism>
<dbReference type="SUPFAM" id="SSF51261">
    <property type="entry name" value="Duplicated hybrid motif"/>
    <property type="match status" value="1"/>
</dbReference>
<feature type="signal peptide" evidence="4">
    <location>
        <begin position="1"/>
        <end position="22"/>
    </location>
</feature>
<dbReference type="Gene3D" id="6.10.250.3150">
    <property type="match status" value="1"/>
</dbReference>
<feature type="domain" description="M23ase beta-sheet core" evidence="5">
    <location>
        <begin position="307"/>
        <end position="403"/>
    </location>
</feature>
<dbReference type="EMBL" id="DVJP01000030">
    <property type="protein sequence ID" value="HIS75959.1"/>
    <property type="molecule type" value="Genomic_DNA"/>
</dbReference>
<evidence type="ECO:0000259" key="5">
    <source>
        <dbReference type="Pfam" id="PF01551"/>
    </source>
</evidence>
<comment type="caution">
    <text evidence="7">The sequence shown here is derived from an EMBL/GenBank/DDBJ whole genome shotgun (WGS) entry which is preliminary data.</text>
</comment>
<dbReference type="InterPro" id="IPR011055">
    <property type="entry name" value="Dup_hybrid_motif"/>
</dbReference>
<dbReference type="InterPro" id="IPR016047">
    <property type="entry name" value="M23ase_b-sheet_dom"/>
</dbReference>
<evidence type="ECO:0000256" key="4">
    <source>
        <dbReference type="SAM" id="SignalP"/>
    </source>
</evidence>
<accession>A0A9D1FLV7</accession>
<dbReference type="PANTHER" id="PTHR21666:SF289">
    <property type="entry name" value="L-ALA--D-GLU ENDOPEPTIDASE"/>
    <property type="match status" value="1"/>
</dbReference>
<dbReference type="InterPro" id="IPR050570">
    <property type="entry name" value="Cell_wall_metabolism_enzyme"/>
</dbReference>
<name>A0A9D1FLV7_9FIRM</name>
<evidence type="ECO:0000256" key="2">
    <source>
        <dbReference type="SAM" id="Coils"/>
    </source>
</evidence>
<dbReference type="PANTHER" id="PTHR21666">
    <property type="entry name" value="PEPTIDASE-RELATED"/>
    <property type="match status" value="1"/>
</dbReference>
<protein>
    <submittedName>
        <fullName evidence="7">Peptidoglycan DD-metalloendopeptidase family protein</fullName>
    </submittedName>
</protein>
<evidence type="ECO:0000313" key="8">
    <source>
        <dbReference type="Proteomes" id="UP000824002"/>
    </source>
</evidence>
<proteinExistence type="predicted"/>
<evidence type="ECO:0000256" key="1">
    <source>
        <dbReference type="ARBA" id="ARBA00022729"/>
    </source>
</evidence>
<gene>
    <name evidence="7" type="ORF">IAB51_04015</name>
</gene>
<dbReference type="Gene3D" id="2.70.70.10">
    <property type="entry name" value="Glucose Permease (Domain IIA)"/>
    <property type="match status" value="1"/>
</dbReference>
<evidence type="ECO:0000256" key="3">
    <source>
        <dbReference type="SAM" id="MobiDB-lite"/>
    </source>
</evidence>
<evidence type="ECO:0000313" key="7">
    <source>
        <dbReference type="EMBL" id="HIS75959.1"/>
    </source>
</evidence>
<feature type="coiled-coil region" evidence="2">
    <location>
        <begin position="34"/>
        <end position="124"/>
    </location>
</feature>
<dbReference type="CDD" id="cd12797">
    <property type="entry name" value="M23_peptidase"/>
    <property type="match status" value="1"/>
</dbReference>
<sequence>MRWKKMGAVLAAAGIGTAAVFAPWEAVPVEAASLSSLKDQQAQIQKELDQVNSKLDELESDIAQAEQYQSTLTQQINLNQQKMGVMDQQLTQLSSDLEESEEQLAQTVENIAAKETEIEETTDQYKLRMRAMYMAGETSSLELLLEAESFGDLLTNIEMMKAISQHDTELLETLRAQKTDLENQKTQAQRVQEDIKTQQADISAQRQEMQALNQELEAAYAESESAMQDVELEKEQFEQNAAAKIAEQKQIEAEIQAEIKRLQEENEKKQQAANGGKPTTFTDGRFIRPTNSGYYISSGYGSRWGSFHSGIDITAGGCYGAPIYAAASGTVITASSHWSYGNYVVIDHGGGYSTLYAHASSLAVSRGQHVNQGDVIAYIGSTGQSTGPHLHFEVRVNGNTQNPSNWVSY</sequence>
<dbReference type="Pfam" id="PF01551">
    <property type="entry name" value="Peptidase_M23"/>
    <property type="match status" value="1"/>
</dbReference>
<feature type="region of interest" description="Disordered" evidence="3">
    <location>
        <begin position="265"/>
        <end position="284"/>
    </location>
</feature>
<dbReference type="InterPro" id="IPR057309">
    <property type="entry name" value="PcsB_CC"/>
</dbReference>
<reference evidence="7" key="2">
    <citation type="journal article" date="2021" name="PeerJ">
        <title>Extensive microbial diversity within the chicken gut microbiome revealed by metagenomics and culture.</title>
        <authorList>
            <person name="Gilroy R."/>
            <person name="Ravi A."/>
            <person name="Getino M."/>
            <person name="Pursley I."/>
            <person name="Horton D.L."/>
            <person name="Alikhan N.F."/>
            <person name="Baker D."/>
            <person name="Gharbi K."/>
            <person name="Hall N."/>
            <person name="Watson M."/>
            <person name="Adriaenssens E.M."/>
            <person name="Foster-Nyarko E."/>
            <person name="Jarju S."/>
            <person name="Secka A."/>
            <person name="Antonio M."/>
            <person name="Oren A."/>
            <person name="Chaudhuri R.R."/>
            <person name="La Ragione R."/>
            <person name="Hildebrand F."/>
            <person name="Pallen M.J."/>
        </authorList>
    </citation>
    <scope>NUCLEOTIDE SEQUENCE</scope>
    <source>
        <strain evidence="7">CHK199-13235</strain>
    </source>
</reference>
<reference evidence="7" key="1">
    <citation type="submission" date="2020-10" db="EMBL/GenBank/DDBJ databases">
        <authorList>
            <person name="Gilroy R."/>
        </authorList>
    </citation>
    <scope>NUCLEOTIDE SEQUENCE</scope>
    <source>
        <strain evidence="7">CHK199-13235</strain>
    </source>
</reference>
<dbReference type="GO" id="GO:0004222">
    <property type="term" value="F:metalloendopeptidase activity"/>
    <property type="evidence" value="ECO:0007669"/>
    <property type="project" value="TreeGrafter"/>
</dbReference>
<dbReference type="Pfam" id="PF24568">
    <property type="entry name" value="CC_PcsB"/>
    <property type="match status" value="1"/>
</dbReference>
<evidence type="ECO:0000259" key="6">
    <source>
        <dbReference type="Pfam" id="PF24568"/>
    </source>
</evidence>
<keyword evidence="2" id="KW-0175">Coiled coil</keyword>
<dbReference type="AlphaFoldDB" id="A0A9D1FLV7"/>
<dbReference type="Proteomes" id="UP000824002">
    <property type="component" value="Unassembled WGS sequence"/>
</dbReference>